<comment type="function">
    <text evidence="7">Phosphorylation of dTMP to form dTDP in both de novo and salvage pathways of dTTP synthesis.</text>
</comment>
<dbReference type="OrthoDB" id="9774907at2"/>
<dbReference type="GO" id="GO:0005524">
    <property type="term" value="F:ATP binding"/>
    <property type="evidence" value="ECO:0007669"/>
    <property type="project" value="UniProtKB-UniRule"/>
</dbReference>
<dbReference type="InterPro" id="IPR039430">
    <property type="entry name" value="Thymidylate_kin-like_dom"/>
</dbReference>
<evidence type="ECO:0000313" key="10">
    <source>
        <dbReference type="Proteomes" id="UP000195772"/>
    </source>
</evidence>
<dbReference type="GO" id="GO:0006233">
    <property type="term" value="P:dTDP biosynthetic process"/>
    <property type="evidence" value="ECO:0007669"/>
    <property type="project" value="InterPro"/>
</dbReference>
<proteinExistence type="inferred from homology"/>
<dbReference type="PANTHER" id="PTHR10344:SF1">
    <property type="entry name" value="THYMIDYLATE KINASE"/>
    <property type="match status" value="1"/>
</dbReference>
<dbReference type="InterPro" id="IPR018094">
    <property type="entry name" value="Thymidylate_kinase"/>
</dbReference>
<evidence type="ECO:0000313" key="9">
    <source>
        <dbReference type="EMBL" id="OUN04103.1"/>
    </source>
</evidence>
<keyword evidence="2 7" id="KW-0808">Transferase</keyword>
<keyword evidence="6 7" id="KW-0067">ATP-binding</keyword>
<dbReference type="PANTHER" id="PTHR10344">
    <property type="entry name" value="THYMIDYLATE KINASE"/>
    <property type="match status" value="1"/>
</dbReference>
<keyword evidence="3 7" id="KW-0545">Nucleotide biosynthesis</keyword>
<dbReference type="GO" id="GO:0006227">
    <property type="term" value="P:dUDP biosynthetic process"/>
    <property type="evidence" value="ECO:0007669"/>
    <property type="project" value="TreeGrafter"/>
</dbReference>
<dbReference type="Proteomes" id="UP000195772">
    <property type="component" value="Unassembled WGS sequence"/>
</dbReference>
<dbReference type="CDD" id="cd01672">
    <property type="entry name" value="TMPK"/>
    <property type="match status" value="1"/>
</dbReference>
<dbReference type="eggNOG" id="COG0125">
    <property type="taxonomic scope" value="Bacteria"/>
</dbReference>
<sequence length="234" mass="26038">MFIVLEGLDGAGKSTQIRMLRRFFADRGVESEYVHFPRFDSPVYGELIARFLRGEFGGVGEVDPYLVALLFAGDRADAAPRIREWLAQGKAVILDRYVYSNVGFQCAKLPAGEERNRLAEWIIYLEFCHNGLPRPDLSLFLDVPFTFTECKLSELREGDDREYLQGGQDIHEASLALQRAVRSVYLEAAAKDPALRVVDCCDPSGAMDSPEGIFAKICAQLAPILEADAEVQGL</sequence>
<evidence type="ECO:0000259" key="8">
    <source>
        <dbReference type="Pfam" id="PF02223"/>
    </source>
</evidence>
<feature type="binding site" evidence="7">
    <location>
        <begin position="7"/>
        <end position="14"/>
    </location>
    <ligand>
        <name>ATP</name>
        <dbReference type="ChEBI" id="CHEBI:30616"/>
    </ligand>
</feature>
<name>A0A1Y3QWQ9_9BACT</name>
<feature type="domain" description="Thymidylate kinase-like" evidence="8">
    <location>
        <begin position="5"/>
        <end position="199"/>
    </location>
</feature>
<dbReference type="HAMAP" id="MF_00165">
    <property type="entry name" value="Thymidylate_kinase"/>
    <property type="match status" value="1"/>
</dbReference>
<dbReference type="EMBL" id="NFHB01000003">
    <property type="protein sequence ID" value="OUN04103.1"/>
    <property type="molecule type" value="Genomic_DNA"/>
</dbReference>
<dbReference type="Pfam" id="PF02223">
    <property type="entry name" value="Thymidylate_kin"/>
    <property type="match status" value="1"/>
</dbReference>
<keyword evidence="5 7" id="KW-0418">Kinase</keyword>
<reference evidence="10" key="1">
    <citation type="submission" date="2017-04" db="EMBL/GenBank/DDBJ databases">
        <title>Function of individual gut microbiota members based on whole genome sequencing of pure cultures obtained from chicken caecum.</title>
        <authorList>
            <person name="Medvecky M."/>
            <person name="Cejkova D."/>
            <person name="Polansky O."/>
            <person name="Karasova D."/>
            <person name="Kubasova T."/>
            <person name="Cizek A."/>
            <person name="Rychlik I."/>
        </authorList>
    </citation>
    <scope>NUCLEOTIDE SEQUENCE [LARGE SCALE GENOMIC DNA]</scope>
    <source>
        <strain evidence="10">An90</strain>
    </source>
</reference>
<keyword evidence="4 7" id="KW-0547">Nucleotide-binding</keyword>
<comment type="similarity">
    <text evidence="1 7">Belongs to the thymidylate kinase family.</text>
</comment>
<dbReference type="InterPro" id="IPR027417">
    <property type="entry name" value="P-loop_NTPase"/>
</dbReference>
<evidence type="ECO:0000256" key="6">
    <source>
        <dbReference type="ARBA" id="ARBA00022840"/>
    </source>
</evidence>
<dbReference type="GO" id="GO:0004798">
    <property type="term" value="F:dTMP kinase activity"/>
    <property type="evidence" value="ECO:0007669"/>
    <property type="project" value="UniProtKB-UniRule"/>
</dbReference>
<evidence type="ECO:0000256" key="3">
    <source>
        <dbReference type="ARBA" id="ARBA00022727"/>
    </source>
</evidence>
<dbReference type="Gene3D" id="3.40.50.300">
    <property type="entry name" value="P-loop containing nucleotide triphosphate hydrolases"/>
    <property type="match status" value="1"/>
</dbReference>
<dbReference type="EC" id="2.7.4.9" evidence="7"/>
<evidence type="ECO:0000256" key="1">
    <source>
        <dbReference type="ARBA" id="ARBA00009776"/>
    </source>
</evidence>
<evidence type="ECO:0000256" key="4">
    <source>
        <dbReference type="ARBA" id="ARBA00022741"/>
    </source>
</evidence>
<dbReference type="SUPFAM" id="SSF52540">
    <property type="entry name" value="P-loop containing nucleoside triphosphate hydrolases"/>
    <property type="match status" value="1"/>
</dbReference>
<protein>
    <recommendedName>
        <fullName evidence="7">Thymidylate kinase</fullName>
        <ecNumber evidence="7">2.7.4.9</ecNumber>
    </recommendedName>
    <alternativeName>
        <fullName evidence="7">dTMP kinase</fullName>
    </alternativeName>
</protein>
<comment type="catalytic activity">
    <reaction evidence="7">
        <text>dTMP + ATP = dTDP + ADP</text>
        <dbReference type="Rhea" id="RHEA:13517"/>
        <dbReference type="ChEBI" id="CHEBI:30616"/>
        <dbReference type="ChEBI" id="CHEBI:58369"/>
        <dbReference type="ChEBI" id="CHEBI:63528"/>
        <dbReference type="ChEBI" id="CHEBI:456216"/>
        <dbReference type="EC" id="2.7.4.9"/>
    </reaction>
</comment>
<evidence type="ECO:0000256" key="7">
    <source>
        <dbReference type="HAMAP-Rule" id="MF_00165"/>
    </source>
</evidence>
<dbReference type="AlphaFoldDB" id="A0A1Y3QWQ9"/>
<evidence type="ECO:0000256" key="2">
    <source>
        <dbReference type="ARBA" id="ARBA00022679"/>
    </source>
</evidence>
<dbReference type="GO" id="GO:0005737">
    <property type="term" value="C:cytoplasm"/>
    <property type="evidence" value="ECO:0007669"/>
    <property type="project" value="TreeGrafter"/>
</dbReference>
<gene>
    <name evidence="7" type="primary">tmk</name>
    <name evidence="9" type="ORF">B5G41_06510</name>
</gene>
<dbReference type="RefSeq" id="WP_018695350.1">
    <property type="nucleotide sequence ID" value="NZ_CP102251.1"/>
</dbReference>
<organism evidence="9 10">
    <name type="scientific">Alistipes onderdonkii</name>
    <dbReference type="NCBI Taxonomy" id="328813"/>
    <lineage>
        <taxon>Bacteria</taxon>
        <taxon>Pseudomonadati</taxon>
        <taxon>Bacteroidota</taxon>
        <taxon>Bacteroidia</taxon>
        <taxon>Bacteroidales</taxon>
        <taxon>Rikenellaceae</taxon>
        <taxon>Alistipes</taxon>
    </lineage>
</organism>
<accession>A0A1Y3QWQ9</accession>
<evidence type="ECO:0000256" key="5">
    <source>
        <dbReference type="ARBA" id="ARBA00022777"/>
    </source>
</evidence>
<comment type="caution">
    <text evidence="9">The sequence shown here is derived from an EMBL/GenBank/DDBJ whole genome shotgun (WGS) entry which is preliminary data.</text>
</comment>
<dbReference type="GO" id="GO:0006235">
    <property type="term" value="P:dTTP biosynthetic process"/>
    <property type="evidence" value="ECO:0007669"/>
    <property type="project" value="UniProtKB-UniRule"/>
</dbReference>